<feature type="domain" description="Peptidase S54 rhomboid" evidence="6">
    <location>
        <begin position="121"/>
        <end position="264"/>
    </location>
</feature>
<keyword evidence="3 5" id="KW-1133">Transmembrane helix</keyword>
<feature type="transmembrane region" description="Helical" evidence="5">
    <location>
        <begin position="80"/>
        <end position="101"/>
    </location>
</feature>
<evidence type="ECO:0000256" key="1">
    <source>
        <dbReference type="ARBA" id="ARBA00004141"/>
    </source>
</evidence>
<gene>
    <name evidence="7" type="ORF">H5P30_06260</name>
</gene>
<protein>
    <submittedName>
        <fullName evidence="7">Rhomboid family intramembrane serine protease</fullName>
    </submittedName>
</protein>
<sequence length="296" mass="32155">MSDLQEVGRYASHAEAVEDGLVVLAMGEAYWMFPDEGGYVLCVQESVREAVVLELAEVSRLRSRGRGWSIQRGDFVVQRVGILSFWVYGLILVGVFLAQWFGSVPITEDGRLDALVMVRENQWWRAVTALTLHGDVGHLVGNLAAGAGFGFWLARYLGAAWGWTLILLCGVFGNVLTALLYYPNPHLSIGASTAVFAALGLLTGFGWYHSRGGSRKGHSIPEWILPILAGLTLLGMLGAGGPRTDLIAHLCGFGSGLVVSVLVSYLPWSLPTSRSRRWIGWLPLAIIAIAWTFALS</sequence>
<feature type="transmembrane region" description="Helical" evidence="5">
    <location>
        <begin position="188"/>
        <end position="208"/>
    </location>
</feature>
<proteinExistence type="predicted"/>
<name>A0A7X1AWT8_9BACT</name>
<dbReference type="InterPro" id="IPR035952">
    <property type="entry name" value="Rhomboid-like_sf"/>
</dbReference>
<evidence type="ECO:0000313" key="7">
    <source>
        <dbReference type="EMBL" id="MBC2601377.1"/>
    </source>
</evidence>
<comment type="subcellular location">
    <subcellularLocation>
        <location evidence="1">Membrane</location>
        <topology evidence="1">Multi-pass membrane protein</topology>
    </subcellularLocation>
</comment>
<evidence type="ECO:0000259" key="6">
    <source>
        <dbReference type="Pfam" id="PF01694"/>
    </source>
</evidence>
<evidence type="ECO:0000256" key="2">
    <source>
        <dbReference type="ARBA" id="ARBA00022692"/>
    </source>
</evidence>
<dbReference type="PANTHER" id="PTHR43066:SF5">
    <property type="entry name" value="RHOMBOID-LIKE PROTEIN 11, CHLOROPLASTIC-RELATED"/>
    <property type="match status" value="1"/>
</dbReference>
<dbReference type="Proteomes" id="UP000525652">
    <property type="component" value="Unassembled WGS sequence"/>
</dbReference>
<accession>A0A7X1AWT8</accession>
<reference evidence="7 8" key="1">
    <citation type="submission" date="2020-07" db="EMBL/GenBank/DDBJ databases">
        <authorList>
            <person name="Feng X."/>
        </authorList>
    </citation>
    <scope>NUCLEOTIDE SEQUENCE [LARGE SCALE GENOMIC DNA]</scope>
    <source>
        <strain evidence="7 8">JCM14086</strain>
    </source>
</reference>
<feature type="transmembrane region" description="Helical" evidence="5">
    <location>
        <begin position="161"/>
        <end position="182"/>
    </location>
</feature>
<dbReference type="GO" id="GO:0016020">
    <property type="term" value="C:membrane"/>
    <property type="evidence" value="ECO:0007669"/>
    <property type="project" value="UniProtKB-SubCell"/>
</dbReference>
<evidence type="ECO:0000256" key="5">
    <source>
        <dbReference type="SAM" id="Phobius"/>
    </source>
</evidence>
<dbReference type="GO" id="GO:0004252">
    <property type="term" value="F:serine-type endopeptidase activity"/>
    <property type="evidence" value="ECO:0007669"/>
    <property type="project" value="InterPro"/>
</dbReference>
<dbReference type="AlphaFoldDB" id="A0A7X1AWT8"/>
<dbReference type="EMBL" id="JACHVA010000053">
    <property type="protein sequence ID" value="MBC2601377.1"/>
    <property type="molecule type" value="Genomic_DNA"/>
</dbReference>
<dbReference type="GO" id="GO:0006508">
    <property type="term" value="P:proteolysis"/>
    <property type="evidence" value="ECO:0007669"/>
    <property type="project" value="UniProtKB-KW"/>
</dbReference>
<keyword evidence="4 5" id="KW-0472">Membrane</keyword>
<dbReference type="Pfam" id="PF01694">
    <property type="entry name" value="Rhomboid"/>
    <property type="match status" value="1"/>
</dbReference>
<feature type="transmembrane region" description="Helical" evidence="5">
    <location>
        <begin position="220"/>
        <end position="240"/>
    </location>
</feature>
<dbReference type="InterPro" id="IPR022764">
    <property type="entry name" value="Peptidase_S54_rhomboid_dom"/>
</dbReference>
<comment type="caution">
    <text evidence="7">The sequence shown here is derived from an EMBL/GenBank/DDBJ whole genome shotgun (WGS) entry which is preliminary data.</text>
</comment>
<feature type="transmembrane region" description="Helical" evidence="5">
    <location>
        <begin position="246"/>
        <end position="266"/>
    </location>
</feature>
<evidence type="ECO:0000256" key="3">
    <source>
        <dbReference type="ARBA" id="ARBA00022989"/>
    </source>
</evidence>
<keyword evidence="7" id="KW-0378">Hydrolase</keyword>
<dbReference type="Gene3D" id="1.20.1540.10">
    <property type="entry name" value="Rhomboid-like"/>
    <property type="match status" value="1"/>
</dbReference>
<keyword evidence="8" id="KW-1185">Reference proteome</keyword>
<feature type="transmembrane region" description="Helical" evidence="5">
    <location>
        <begin position="278"/>
        <end position="295"/>
    </location>
</feature>
<evidence type="ECO:0000256" key="4">
    <source>
        <dbReference type="ARBA" id="ARBA00023136"/>
    </source>
</evidence>
<dbReference type="PANTHER" id="PTHR43066">
    <property type="entry name" value="RHOMBOID-RELATED PROTEIN"/>
    <property type="match status" value="1"/>
</dbReference>
<evidence type="ECO:0000313" key="8">
    <source>
        <dbReference type="Proteomes" id="UP000525652"/>
    </source>
</evidence>
<keyword evidence="2 5" id="KW-0812">Transmembrane</keyword>
<keyword evidence="7" id="KW-0645">Protease</keyword>
<organism evidence="7 8">
    <name type="scientific">Puniceicoccus vermicola</name>
    <dbReference type="NCBI Taxonomy" id="388746"/>
    <lineage>
        <taxon>Bacteria</taxon>
        <taxon>Pseudomonadati</taxon>
        <taxon>Verrucomicrobiota</taxon>
        <taxon>Opitutia</taxon>
        <taxon>Puniceicoccales</taxon>
        <taxon>Puniceicoccaceae</taxon>
        <taxon>Puniceicoccus</taxon>
    </lineage>
</organism>
<dbReference type="RefSeq" id="WP_185692093.1">
    <property type="nucleotide sequence ID" value="NZ_JACHVA010000053.1"/>
</dbReference>
<dbReference type="SUPFAM" id="SSF144091">
    <property type="entry name" value="Rhomboid-like"/>
    <property type="match status" value="1"/>
</dbReference>